<comment type="caution">
    <text evidence="2">The sequence shown here is derived from an EMBL/GenBank/DDBJ whole genome shotgun (WGS) entry which is preliminary data.</text>
</comment>
<evidence type="ECO:0008006" key="4">
    <source>
        <dbReference type="Google" id="ProtNLM"/>
    </source>
</evidence>
<dbReference type="EMBL" id="BQKY01000001">
    <property type="protein sequence ID" value="GJN87557.1"/>
    <property type="molecule type" value="Genomic_DNA"/>
</dbReference>
<name>A0AAV5GE02_9BASI</name>
<proteinExistence type="predicted"/>
<dbReference type="Proteomes" id="UP001342314">
    <property type="component" value="Unassembled WGS sequence"/>
</dbReference>
<reference evidence="2 3" key="1">
    <citation type="submission" date="2021-12" db="EMBL/GenBank/DDBJ databases">
        <title>High titer production of polyol ester of fatty acids by Rhodotorula paludigena BS15 towards product separation-free biomass refinery.</title>
        <authorList>
            <person name="Mano J."/>
            <person name="Ono H."/>
            <person name="Tanaka T."/>
            <person name="Naito K."/>
            <person name="Sushida H."/>
            <person name="Ike M."/>
            <person name="Tokuyasu K."/>
            <person name="Kitaoka M."/>
        </authorList>
    </citation>
    <scope>NUCLEOTIDE SEQUENCE [LARGE SCALE GENOMIC DNA]</scope>
    <source>
        <strain evidence="2 3">BS15</strain>
    </source>
</reference>
<protein>
    <recommendedName>
        <fullName evidence="4">HNH nuclease domain-containing protein</fullName>
    </recommendedName>
</protein>
<organism evidence="2 3">
    <name type="scientific">Rhodotorula paludigena</name>
    <dbReference type="NCBI Taxonomy" id="86838"/>
    <lineage>
        <taxon>Eukaryota</taxon>
        <taxon>Fungi</taxon>
        <taxon>Dikarya</taxon>
        <taxon>Basidiomycota</taxon>
        <taxon>Pucciniomycotina</taxon>
        <taxon>Microbotryomycetes</taxon>
        <taxon>Sporidiobolales</taxon>
        <taxon>Sporidiobolaceae</taxon>
        <taxon>Rhodotorula</taxon>
    </lineage>
</organism>
<accession>A0AAV5GE02</accession>
<evidence type="ECO:0000313" key="3">
    <source>
        <dbReference type="Proteomes" id="UP001342314"/>
    </source>
</evidence>
<evidence type="ECO:0000313" key="2">
    <source>
        <dbReference type="EMBL" id="GJN87557.1"/>
    </source>
</evidence>
<evidence type="ECO:0000256" key="1">
    <source>
        <dbReference type="SAM" id="MobiDB-lite"/>
    </source>
</evidence>
<gene>
    <name evidence="2" type="ORF">Rhopal_000511-T1</name>
</gene>
<keyword evidence="3" id="KW-1185">Reference proteome</keyword>
<dbReference type="AlphaFoldDB" id="A0AAV5GE02"/>
<feature type="region of interest" description="Disordered" evidence="1">
    <location>
        <begin position="94"/>
        <end position="119"/>
    </location>
</feature>
<sequence>MSHPDYQPLHEWWPGTDKLSISLSPFVELEVKVPLDFIARGGQNTLAFVQHIAQHLVNEPGSLRLAADVEADLDLEAAPEAAEYLFLPKGTFTQTRGPEGESRSEPAPVSADVASSEINNSTRSLTQQSEFRKLVMMRDGGDLFANVSGLHCEAVHLVPASRPDIYKDLLDVSYRYDVSFGLAMSKLHQGPYDDYKWSIHCQYHGRSFSKADVRFLDPPKPELCAWHYRQAVLKYIRARRIGFEIEAP</sequence>